<evidence type="ECO:0000259" key="6">
    <source>
        <dbReference type="Pfam" id="PF13193"/>
    </source>
</evidence>
<organism evidence="7 8">
    <name type="scientific">Salix dunnii</name>
    <dbReference type="NCBI Taxonomy" id="1413687"/>
    <lineage>
        <taxon>Eukaryota</taxon>
        <taxon>Viridiplantae</taxon>
        <taxon>Streptophyta</taxon>
        <taxon>Embryophyta</taxon>
        <taxon>Tracheophyta</taxon>
        <taxon>Spermatophyta</taxon>
        <taxon>Magnoliopsida</taxon>
        <taxon>eudicotyledons</taxon>
        <taxon>Gunneridae</taxon>
        <taxon>Pentapetalae</taxon>
        <taxon>rosids</taxon>
        <taxon>fabids</taxon>
        <taxon>Malpighiales</taxon>
        <taxon>Salicaceae</taxon>
        <taxon>Saliceae</taxon>
        <taxon>Salix</taxon>
    </lineage>
</organism>
<keyword evidence="3" id="KW-0547">Nucleotide-binding</keyword>
<feature type="domain" description="AMP-dependent synthetase/ligase" evidence="5">
    <location>
        <begin position="562"/>
        <end position="637"/>
    </location>
</feature>
<dbReference type="FunFam" id="3.40.50.12780:FF:000003">
    <property type="entry name" value="Long-chain-fatty-acid--CoA ligase FadD"/>
    <property type="match status" value="2"/>
</dbReference>
<dbReference type="OrthoDB" id="10253869at2759"/>
<dbReference type="InterPro" id="IPR045851">
    <property type="entry name" value="AMP-bd_C_sf"/>
</dbReference>
<dbReference type="FunFam" id="3.30.300.30:FF:000007">
    <property type="entry name" value="4-coumarate--CoA ligase 2"/>
    <property type="match status" value="2"/>
</dbReference>
<dbReference type="InterPro" id="IPR042099">
    <property type="entry name" value="ANL_N_sf"/>
</dbReference>
<dbReference type="GO" id="GO:0016405">
    <property type="term" value="F:CoA-ligase activity"/>
    <property type="evidence" value="ECO:0007669"/>
    <property type="project" value="TreeGrafter"/>
</dbReference>
<evidence type="ECO:0000313" key="8">
    <source>
        <dbReference type="Proteomes" id="UP000657918"/>
    </source>
</evidence>
<proteinExistence type="inferred from homology"/>
<dbReference type="InterPro" id="IPR020845">
    <property type="entry name" value="AMP-binding_CS"/>
</dbReference>
<gene>
    <name evidence="7" type="ORF">SADUNF_Sadunf12G0072800</name>
</gene>
<dbReference type="GO" id="GO:0005524">
    <property type="term" value="F:ATP binding"/>
    <property type="evidence" value="ECO:0007669"/>
    <property type="project" value="UniProtKB-KW"/>
</dbReference>
<evidence type="ECO:0000313" key="7">
    <source>
        <dbReference type="EMBL" id="KAF9671680.1"/>
    </source>
</evidence>
<evidence type="ECO:0000256" key="4">
    <source>
        <dbReference type="ARBA" id="ARBA00022840"/>
    </source>
</evidence>
<dbReference type="InterPro" id="IPR025110">
    <property type="entry name" value="AMP-bd_C"/>
</dbReference>
<keyword evidence="8" id="KW-1185">Reference proteome</keyword>
<evidence type="ECO:0008006" key="9">
    <source>
        <dbReference type="Google" id="ProtNLM"/>
    </source>
</evidence>
<sequence length="1199" mass="131468">MATESVPARETTTATHAINITKGGFCLESKTFHSLRPPATPPPPPHQPLSITHFVLSLLHSSTVPTTTYLYIPSTGQSLTYSQAIDHIYSLSSSLKRIYNLNKNDVAFILCPPSLHVPILYFSLLYLGVTISPANPLSSTSELTHQIQLSKPKIAFATSQTAHKLPSFPLGTILIDSPEFISLLTQISKRDTSTCPVEVSQSDMAAILYSSGTTGRVKGVSLTHRNVIAPIAGYQESPAELDPNAVTLLTMPLFHVFGFFMLINAFRCGKTLVLMERFDFEQMLKVVERYRVSDVPASPTMILLLLKSDLTDKYDLSSLRGFLCGGAPLSKEVVEKFKRKFPQGYGLTEAGAVSRMIGPEECNQHPSVGRLNANMEAKIVDPLTGEAIGPGKRGELWLRGPSIMKGYVGDEEATAECLDSEGWLKTGDLCFFDSDGFLYIVDRLKELIKYKAYQVPPFELEQLLLSNPEIADAAVIPYPDEVAGQIPMAYVVRKPGSNITEAQVHINNLIPQVAPYKKIRRVAFIDAIPKTPAGKILRRELIDHALPTALSELEKPPWPPMQSKLQKVVTARKGYGLTEAGAVSRMIGPEESDQHPSVGRLNANMEAKIVDPLTGEATGPGKRGELWLRGPSIMKGYVGDEKATAECLDSEGWLKTGDLSFFDSDGFLYIVDRLKELIKYKAYQVPPFELEQLLLSNPEIADAAVIPYPDEEAGQIPMAYVVRKPGSNITEAQNQYSLNNKDVAFILCPPSLHVPVLYLSLMYLGVTISPANPLSSDSELTHQIQLCKPKIAFATSETAHKLPSLALGTILIDSPEFTSLLSQPKPQASQPRVEVSQSDVAAILYSSGTTGRVKGVGLTHRNLIALISGFHHNREEPDPNQPEQPPVSLFILPLFHVFGFFMSINVFSRGETLVLMERFDFVQMLKYVEKYRVTYMPVSPPLIVALVKSDLTKKYDLSSLRSLGCGGAPLGKEVADKFKEKFPHVEIAQGYGLTETGGGATRTLGPEETSQLASVGRLSENMEAKIVDPETGEALGPGQRGELWLRGPTVMKGYVGDEKATAESLHPDGWLKTGDLCYFDSEGFLYIVDRLKELIKYKAYQVPPAELEKLLQSNHEIADAAVIPYPDEEAGQIPMAYVVRKPGSNITEAEIIDSIANQVAPYKKIRRVAFISAIPKSPAGKILRRDLVNHALSGASSKL</sequence>
<feature type="domain" description="AMP-binding enzyme C-terminal" evidence="6">
    <location>
        <begin position="1106"/>
        <end position="1181"/>
    </location>
</feature>
<dbReference type="CDD" id="cd05904">
    <property type="entry name" value="4CL"/>
    <property type="match status" value="2"/>
</dbReference>
<evidence type="ECO:0000256" key="3">
    <source>
        <dbReference type="ARBA" id="ARBA00022741"/>
    </source>
</evidence>
<dbReference type="EMBL" id="JADGMS010000012">
    <property type="protein sequence ID" value="KAF9671680.1"/>
    <property type="molecule type" value="Genomic_DNA"/>
</dbReference>
<feature type="domain" description="AMP-binding enzyme C-terminal" evidence="6">
    <location>
        <begin position="689"/>
        <end position="729"/>
    </location>
</feature>
<feature type="domain" description="AMP-dependent synthetase/ligase" evidence="5">
    <location>
        <begin position="71"/>
        <end position="407"/>
    </location>
</feature>
<keyword evidence="4" id="KW-0067">ATP-binding</keyword>
<comment type="caution">
    <text evidence="7">The sequence shown here is derived from an EMBL/GenBank/DDBJ whole genome shotgun (WGS) entry which is preliminary data.</text>
</comment>
<evidence type="ECO:0000256" key="1">
    <source>
        <dbReference type="ARBA" id="ARBA00006432"/>
    </source>
</evidence>
<feature type="domain" description="AMP-dependent synthetase/ligase" evidence="5">
    <location>
        <begin position="739"/>
        <end position="1054"/>
    </location>
</feature>
<accession>A0A835JRG5</accession>
<dbReference type="Pfam" id="PF00501">
    <property type="entry name" value="AMP-binding"/>
    <property type="match status" value="3"/>
</dbReference>
<dbReference type="AlphaFoldDB" id="A0A835JRG5"/>
<comment type="similarity">
    <text evidence="1">Belongs to the ATP-dependent AMP-binding enzyme family.</text>
</comment>
<keyword evidence="2" id="KW-0436">Ligase</keyword>
<dbReference type="SUPFAM" id="SSF56801">
    <property type="entry name" value="Acetyl-CoA synthetase-like"/>
    <property type="match status" value="3"/>
</dbReference>
<dbReference type="InterPro" id="IPR000873">
    <property type="entry name" value="AMP-dep_synth/lig_dom"/>
</dbReference>
<reference evidence="7 8" key="1">
    <citation type="submission" date="2020-10" db="EMBL/GenBank/DDBJ databases">
        <title>Plant Genome Project.</title>
        <authorList>
            <person name="Zhang R.-G."/>
        </authorList>
    </citation>
    <scope>NUCLEOTIDE SEQUENCE [LARGE SCALE GENOMIC DNA]</scope>
    <source>
        <strain evidence="7">FAFU-HL-1</strain>
        <tissue evidence="7">Leaf</tissue>
    </source>
</reference>
<name>A0A835JRG5_9ROSI</name>
<protein>
    <recommendedName>
        <fullName evidence="9">4-coumarate--CoA ligase</fullName>
    </recommendedName>
</protein>
<dbReference type="PANTHER" id="PTHR24096:SF251">
    <property type="entry name" value="4-COUMARATE--COA LIGASE-LIKE 9"/>
    <property type="match status" value="1"/>
</dbReference>
<dbReference type="Pfam" id="PF13193">
    <property type="entry name" value="AMP-binding_C"/>
    <property type="match status" value="3"/>
</dbReference>
<feature type="domain" description="AMP-binding enzyme C-terminal" evidence="6">
    <location>
        <begin position="459"/>
        <end position="535"/>
    </location>
</feature>
<dbReference type="Gene3D" id="3.30.300.30">
    <property type="match status" value="2"/>
</dbReference>
<evidence type="ECO:0000256" key="2">
    <source>
        <dbReference type="ARBA" id="ARBA00022598"/>
    </source>
</evidence>
<evidence type="ECO:0000259" key="5">
    <source>
        <dbReference type="Pfam" id="PF00501"/>
    </source>
</evidence>
<dbReference type="Gene3D" id="3.40.50.12780">
    <property type="entry name" value="N-terminal domain of ligase-like"/>
    <property type="match status" value="3"/>
</dbReference>
<dbReference type="PROSITE" id="PS00455">
    <property type="entry name" value="AMP_BINDING"/>
    <property type="match status" value="2"/>
</dbReference>
<dbReference type="Proteomes" id="UP000657918">
    <property type="component" value="Unassembled WGS sequence"/>
</dbReference>
<dbReference type="PANTHER" id="PTHR24096">
    <property type="entry name" value="LONG-CHAIN-FATTY-ACID--COA LIGASE"/>
    <property type="match status" value="1"/>
</dbReference>